<organism evidence="2 3">
    <name type="scientific">Stentor coeruleus</name>
    <dbReference type="NCBI Taxonomy" id="5963"/>
    <lineage>
        <taxon>Eukaryota</taxon>
        <taxon>Sar</taxon>
        <taxon>Alveolata</taxon>
        <taxon>Ciliophora</taxon>
        <taxon>Postciliodesmatophora</taxon>
        <taxon>Heterotrichea</taxon>
        <taxon>Heterotrichida</taxon>
        <taxon>Stentoridae</taxon>
        <taxon>Stentor</taxon>
    </lineage>
</organism>
<reference evidence="2 3" key="1">
    <citation type="submission" date="2016-11" db="EMBL/GenBank/DDBJ databases">
        <title>The macronuclear genome of Stentor coeruleus: a giant cell with tiny introns.</title>
        <authorList>
            <person name="Slabodnick M."/>
            <person name="Ruby J.G."/>
            <person name="Reiff S.B."/>
            <person name="Swart E.C."/>
            <person name="Gosai S."/>
            <person name="Prabakaran S."/>
            <person name="Witkowska E."/>
            <person name="Larue G.E."/>
            <person name="Fisher S."/>
            <person name="Freeman R.M."/>
            <person name="Gunawardena J."/>
            <person name="Chu W."/>
            <person name="Stover N.A."/>
            <person name="Gregory B.D."/>
            <person name="Nowacki M."/>
            <person name="Derisi J."/>
            <person name="Roy S.W."/>
            <person name="Marshall W.F."/>
            <person name="Sood P."/>
        </authorList>
    </citation>
    <scope>NUCLEOTIDE SEQUENCE [LARGE SCALE GENOMIC DNA]</scope>
    <source>
        <strain evidence="2">WM001</strain>
    </source>
</reference>
<protein>
    <recommendedName>
        <fullName evidence="4">RING-type domain-containing protein</fullName>
    </recommendedName>
</protein>
<keyword evidence="3" id="KW-1185">Reference proteome</keyword>
<name>A0A1R2CL19_9CILI</name>
<evidence type="ECO:0000313" key="2">
    <source>
        <dbReference type="EMBL" id="OMJ89665.1"/>
    </source>
</evidence>
<sequence>MSDDCLKYCLLCKDIGQFFIDEEETHRVCNLHKHSEIRNFSVTCRMCNSDANSIKGDGFKGNSVSKEIKIDFCDQLCFKCNRLGGFYVNYSQYHTLCDLHTHEDVLDNVLVDCNHCHNNVLLIYDVLSKHTMKKTIILFKFRNLISKTINFSRSNNDKNKSTNDIVKSGTSSKNSGLNSESSAIGPAKTSRSANLNKNLSESTFVSRVNINPQINKLQVENLNNAMRSSSVSKKIESNLLPAKIMDDSDSDIDIPSPEEAKIGLVHKTIQSISHTKDIKSEVQCLPNPIENIFCYNHKNTPGVKKEYYFHFNLRSVSPNPMSFKNKNDMIPSKKLQQNMIPRRFPVRSERSICIDCYEWAKLKVSDKIKYCPNCKESIISDEIKFNCSHDGCGFCYFEGNCCFKCWEKEHISKDYECFKCKRIRDSVQLFCGHFICKKCRRKKRIKRLNYSCIECCMSKMKKCLSCNKICEWEINEENGLLHKKCCDNYYCLFCFDRKIKVFNIYKECNCLKEKSIFNRIKQISDFK</sequence>
<feature type="region of interest" description="Disordered" evidence="1">
    <location>
        <begin position="152"/>
        <end position="192"/>
    </location>
</feature>
<feature type="compositionally biased region" description="Low complexity" evidence="1">
    <location>
        <begin position="171"/>
        <end position="182"/>
    </location>
</feature>
<evidence type="ECO:0008006" key="4">
    <source>
        <dbReference type="Google" id="ProtNLM"/>
    </source>
</evidence>
<proteinExistence type="predicted"/>
<accession>A0A1R2CL19</accession>
<dbReference type="EMBL" id="MPUH01000120">
    <property type="protein sequence ID" value="OMJ89665.1"/>
    <property type="molecule type" value="Genomic_DNA"/>
</dbReference>
<comment type="caution">
    <text evidence="2">The sequence shown here is derived from an EMBL/GenBank/DDBJ whole genome shotgun (WGS) entry which is preliminary data.</text>
</comment>
<evidence type="ECO:0000256" key="1">
    <source>
        <dbReference type="SAM" id="MobiDB-lite"/>
    </source>
</evidence>
<gene>
    <name evidence="2" type="ORF">SteCoe_8116</name>
</gene>
<dbReference type="AlphaFoldDB" id="A0A1R2CL19"/>
<dbReference type="Proteomes" id="UP000187209">
    <property type="component" value="Unassembled WGS sequence"/>
</dbReference>
<evidence type="ECO:0000313" key="3">
    <source>
        <dbReference type="Proteomes" id="UP000187209"/>
    </source>
</evidence>